<dbReference type="Proteomes" id="UP001476798">
    <property type="component" value="Unassembled WGS sequence"/>
</dbReference>
<proteinExistence type="predicted"/>
<comment type="caution">
    <text evidence="2">The sequence shown here is derived from an EMBL/GenBank/DDBJ whole genome shotgun (WGS) entry which is preliminary data.</text>
</comment>
<protein>
    <submittedName>
        <fullName evidence="2">Uncharacterized protein</fullName>
    </submittedName>
</protein>
<accession>A0ABV0N2T5</accession>
<sequence length="145" mass="15357">MNRGGNDEGVPGGLGEPAQQLGGEGAGGKAPSKLTAHSFTPGWTKVSCTCCVSERVEPLVVVKLGQKVIPETKRWLIKLIGAPQKDGGAGLLAHPGEDATGNIIVLSAPRCTLLRATEELGLCKIYRNGDMEAFAYDDRKHFRDS</sequence>
<evidence type="ECO:0000313" key="2">
    <source>
        <dbReference type="EMBL" id="MEQ2165699.1"/>
    </source>
</evidence>
<keyword evidence="3" id="KW-1185">Reference proteome</keyword>
<name>A0ABV0N2T5_9TELE</name>
<reference evidence="2 3" key="1">
    <citation type="submission" date="2021-06" db="EMBL/GenBank/DDBJ databases">
        <authorList>
            <person name="Palmer J.M."/>
        </authorList>
    </citation>
    <scope>NUCLEOTIDE SEQUENCE [LARGE SCALE GENOMIC DNA]</scope>
    <source>
        <strain evidence="2 3">GA_2019</strain>
        <tissue evidence="2">Muscle</tissue>
    </source>
</reference>
<organism evidence="2 3">
    <name type="scientific">Goodea atripinnis</name>
    <dbReference type="NCBI Taxonomy" id="208336"/>
    <lineage>
        <taxon>Eukaryota</taxon>
        <taxon>Metazoa</taxon>
        <taxon>Chordata</taxon>
        <taxon>Craniata</taxon>
        <taxon>Vertebrata</taxon>
        <taxon>Euteleostomi</taxon>
        <taxon>Actinopterygii</taxon>
        <taxon>Neopterygii</taxon>
        <taxon>Teleostei</taxon>
        <taxon>Neoteleostei</taxon>
        <taxon>Acanthomorphata</taxon>
        <taxon>Ovalentaria</taxon>
        <taxon>Atherinomorphae</taxon>
        <taxon>Cyprinodontiformes</taxon>
        <taxon>Goodeidae</taxon>
        <taxon>Goodea</taxon>
    </lineage>
</organism>
<gene>
    <name evidence="2" type="ORF">GOODEAATRI_019860</name>
</gene>
<evidence type="ECO:0000256" key="1">
    <source>
        <dbReference type="SAM" id="MobiDB-lite"/>
    </source>
</evidence>
<dbReference type="EMBL" id="JAHRIO010021794">
    <property type="protein sequence ID" value="MEQ2165699.1"/>
    <property type="molecule type" value="Genomic_DNA"/>
</dbReference>
<feature type="region of interest" description="Disordered" evidence="1">
    <location>
        <begin position="1"/>
        <end position="33"/>
    </location>
</feature>
<evidence type="ECO:0000313" key="3">
    <source>
        <dbReference type="Proteomes" id="UP001476798"/>
    </source>
</evidence>
<feature type="non-terminal residue" evidence="2">
    <location>
        <position position="145"/>
    </location>
</feature>